<evidence type="ECO:0000256" key="1">
    <source>
        <dbReference type="ARBA" id="ARBA00004442"/>
    </source>
</evidence>
<feature type="chain" id="PRO_5046804619" description="RagB/SusD family nutrient uptake outer membrane protein" evidence="6">
    <location>
        <begin position="22"/>
        <end position="496"/>
    </location>
</feature>
<dbReference type="RefSeq" id="WP_338399426.1">
    <property type="nucleotide sequence ID" value="NZ_AP025299.1"/>
</dbReference>
<dbReference type="Pfam" id="PF14322">
    <property type="entry name" value="SusD-like_3"/>
    <property type="match status" value="1"/>
</dbReference>
<dbReference type="PROSITE" id="PS51257">
    <property type="entry name" value="PROKAR_LIPOPROTEIN"/>
    <property type="match status" value="1"/>
</dbReference>
<evidence type="ECO:0000313" key="9">
    <source>
        <dbReference type="EMBL" id="BDD02251.1"/>
    </source>
</evidence>
<dbReference type="Pfam" id="PF07980">
    <property type="entry name" value="SusD_RagB"/>
    <property type="match status" value="1"/>
</dbReference>
<evidence type="ECO:0000256" key="2">
    <source>
        <dbReference type="ARBA" id="ARBA00006275"/>
    </source>
</evidence>
<dbReference type="InterPro" id="IPR011990">
    <property type="entry name" value="TPR-like_helical_dom_sf"/>
</dbReference>
<accession>A0ABM7VMM9</accession>
<dbReference type="EMBL" id="AP025299">
    <property type="protein sequence ID" value="BDD02251.1"/>
    <property type="molecule type" value="Genomic_DNA"/>
</dbReference>
<evidence type="ECO:0000256" key="6">
    <source>
        <dbReference type="SAM" id="SignalP"/>
    </source>
</evidence>
<evidence type="ECO:0000259" key="8">
    <source>
        <dbReference type="Pfam" id="PF14322"/>
    </source>
</evidence>
<feature type="domain" description="RagB/SusD" evidence="7">
    <location>
        <begin position="382"/>
        <end position="464"/>
    </location>
</feature>
<keyword evidence="10" id="KW-1185">Reference proteome</keyword>
<geneLocation type="plasmid" evidence="9 10">
    <name>pPP7</name>
</geneLocation>
<keyword evidence="4" id="KW-0472">Membrane</keyword>
<gene>
    <name evidence="9" type="ORF">PEPS_45310</name>
</gene>
<comment type="similarity">
    <text evidence="2">Belongs to the SusD family.</text>
</comment>
<dbReference type="InterPro" id="IPR033985">
    <property type="entry name" value="SusD-like_N"/>
</dbReference>
<dbReference type="InterPro" id="IPR012944">
    <property type="entry name" value="SusD_RagB_dom"/>
</dbReference>
<evidence type="ECO:0000256" key="5">
    <source>
        <dbReference type="ARBA" id="ARBA00023237"/>
    </source>
</evidence>
<reference evidence="9 10" key="1">
    <citation type="submission" date="2021-12" db="EMBL/GenBank/DDBJ databases">
        <title>Genome sequencing of bacteria with rrn-lacking chromosome and rrn-plasmid.</title>
        <authorList>
            <person name="Anda M."/>
            <person name="Iwasaki W."/>
        </authorList>
    </citation>
    <scope>NUCLEOTIDE SEQUENCE [LARGE SCALE GENOMIC DNA]</scope>
    <source>
        <strain evidence="9 10">NBRC 101262</strain>
        <plasmid evidence="9 10">pPP7</plasmid>
    </source>
</reference>
<proteinExistence type="inferred from homology"/>
<evidence type="ECO:0000259" key="7">
    <source>
        <dbReference type="Pfam" id="PF07980"/>
    </source>
</evidence>
<dbReference type="SUPFAM" id="SSF48452">
    <property type="entry name" value="TPR-like"/>
    <property type="match status" value="1"/>
</dbReference>
<keyword evidence="9" id="KW-0614">Plasmid</keyword>
<dbReference type="Proteomes" id="UP001354989">
    <property type="component" value="Plasmid pPP7"/>
</dbReference>
<organism evidence="9 10">
    <name type="scientific">Persicobacter psychrovividus</name>
    <dbReference type="NCBI Taxonomy" id="387638"/>
    <lineage>
        <taxon>Bacteria</taxon>
        <taxon>Pseudomonadati</taxon>
        <taxon>Bacteroidota</taxon>
        <taxon>Cytophagia</taxon>
        <taxon>Cytophagales</taxon>
        <taxon>Persicobacteraceae</taxon>
        <taxon>Persicobacter</taxon>
    </lineage>
</organism>
<protein>
    <recommendedName>
        <fullName evidence="11">RagB/SusD family nutrient uptake outer membrane protein</fullName>
    </recommendedName>
</protein>
<evidence type="ECO:0000256" key="3">
    <source>
        <dbReference type="ARBA" id="ARBA00022729"/>
    </source>
</evidence>
<keyword evidence="5" id="KW-0998">Cell outer membrane</keyword>
<comment type="subcellular location">
    <subcellularLocation>
        <location evidence="1">Cell outer membrane</location>
    </subcellularLocation>
</comment>
<dbReference type="Gene3D" id="1.25.40.390">
    <property type="match status" value="1"/>
</dbReference>
<feature type="domain" description="SusD-like N-terminal" evidence="8">
    <location>
        <begin position="106"/>
        <end position="227"/>
    </location>
</feature>
<evidence type="ECO:0000313" key="10">
    <source>
        <dbReference type="Proteomes" id="UP001354989"/>
    </source>
</evidence>
<feature type="signal peptide" evidence="6">
    <location>
        <begin position="1"/>
        <end position="21"/>
    </location>
</feature>
<name>A0ABM7VMM9_9BACT</name>
<evidence type="ECO:0000256" key="4">
    <source>
        <dbReference type="ARBA" id="ARBA00023136"/>
    </source>
</evidence>
<keyword evidence="3 6" id="KW-0732">Signal</keyword>
<evidence type="ECO:0008006" key="11">
    <source>
        <dbReference type="Google" id="ProtNLM"/>
    </source>
</evidence>
<sequence>MNIKYKFIAVLLAVMSLSSCNNWLDIVQEGVVPSDEIDFTDPSQMYGPVSGVYAEARAKMTQWEMWPMLVVRGDEVTKGGGSDADQMDFLHIENFNYGAVKNFWALNNAWEALYTVVNTSYYNEDLLNRFVEHLTTDEQLAQAEAYRGEIVFHRAMAYFFIHRLWGEIPLVDPENVNNGFLPKSTIANVRAHIHELLDFAIDVLPESQSEHQGAVTKYTAMTLKAKLALTEMDYASVLTLTDQIINSGAYSLVPQADYYDLFKIDGKLASESVYEFQFSDFGNGDGPQIYGDAWFQHQGPRGNPAPIEGWGFVILEPEYLEFLNTRNNGNRDEERWNLAVLESGATTPSGDHIAEFDPEYMEGKAHYNGKAYTPKDQMTPGRPNYGANNNIRVFRYVDVLLMNAEAKVVNGGDAATPLNMVRNRVGLSSIASPTLDDILNERRAELSVEWGDRFNDLVRTDRASSVLEGFVKGEHEYLPVPLRQEDLNPELGKPAV</sequence>